<evidence type="ECO:0000313" key="2">
    <source>
        <dbReference type="EMBL" id="WUG92291.1"/>
    </source>
</evidence>
<evidence type="ECO:0000256" key="1">
    <source>
        <dbReference type="SAM" id="MobiDB-lite"/>
    </source>
</evidence>
<dbReference type="Proteomes" id="UP001341259">
    <property type="component" value="Chromosome"/>
</dbReference>
<sequence length="107" mass="11132">MPDPIPLRPRGDDTAADMRSLERLGRIDPQPVPASTSGPPPPDPAPDPVDEAEALQLSAALTEAGIASTPEDQAAVRHLAKLDAATVAIVQGWLKKKSKPATPGQSK</sequence>
<protein>
    <submittedName>
        <fullName evidence="2">Uncharacterized protein</fullName>
    </submittedName>
</protein>
<evidence type="ECO:0000313" key="3">
    <source>
        <dbReference type="Proteomes" id="UP001341259"/>
    </source>
</evidence>
<dbReference type="RefSeq" id="WP_328336713.1">
    <property type="nucleotide sequence ID" value="NZ_CP107906.1"/>
</dbReference>
<feature type="region of interest" description="Disordered" evidence="1">
    <location>
        <begin position="1"/>
        <end position="50"/>
    </location>
</feature>
<dbReference type="EMBL" id="CP107906">
    <property type="protein sequence ID" value="WUG92291.1"/>
    <property type="molecule type" value="Genomic_DNA"/>
</dbReference>
<organism evidence="2 3">
    <name type="scientific">Streptomyces violaceus</name>
    <name type="common">Streptomyces venezuelae</name>
    <dbReference type="NCBI Taxonomy" id="1936"/>
    <lineage>
        <taxon>Bacteria</taxon>
        <taxon>Bacillati</taxon>
        <taxon>Actinomycetota</taxon>
        <taxon>Actinomycetes</taxon>
        <taxon>Kitasatosporales</taxon>
        <taxon>Streptomycetaceae</taxon>
        <taxon>Streptomyces</taxon>
    </lineage>
</organism>
<gene>
    <name evidence="2" type="ORF">OHB29_04240</name>
</gene>
<feature type="compositionally biased region" description="Pro residues" evidence="1">
    <location>
        <begin position="38"/>
        <end position="47"/>
    </location>
</feature>
<accession>A0ABZ1NKS8</accession>
<name>A0ABZ1NKS8_STRVL</name>
<proteinExistence type="predicted"/>
<reference evidence="2 3" key="1">
    <citation type="submission" date="2022-10" db="EMBL/GenBank/DDBJ databases">
        <title>The complete genomes of actinobacterial strains from the NBC collection.</title>
        <authorList>
            <person name="Joergensen T.S."/>
            <person name="Alvarez Arevalo M."/>
            <person name="Sterndorff E.B."/>
            <person name="Faurdal D."/>
            <person name="Vuksanovic O."/>
            <person name="Mourched A.-S."/>
            <person name="Charusanti P."/>
            <person name="Shaw S."/>
            <person name="Blin K."/>
            <person name="Weber T."/>
        </authorList>
    </citation>
    <scope>NUCLEOTIDE SEQUENCE [LARGE SCALE GENOMIC DNA]</scope>
    <source>
        <strain evidence="2 3">NBC_00456</strain>
    </source>
</reference>
<keyword evidence="3" id="KW-1185">Reference proteome</keyword>